<keyword evidence="1" id="KW-0732">Signal</keyword>
<dbReference type="Proteomes" id="UP001057998">
    <property type="component" value="Chromosome 2"/>
</dbReference>
<evidence type="ECO:0000256" key="1">
    <source>
        <dbReference type="SAM" id="SignalP"/>
    </source>
</evidence>
<feature type="signal peptide" evidence="1">
    <location>
        <begin position="1"/>
        <end position="24"/>
    </location>
</feature>
<dbReference type="InterPro" id="IPR021290">
    <property type="entry name" value="DUF2861"/>
</dbReference>
<protein>
    <submittedName>
        <fullName evidence="2">DUF2861 family protein</fullName>
    </submittedName>
</protein>
<sequence>MQKKLSFTCSLLLLNSVLSAPSFAAGWFTGQDVYTVAHQRLLEGKTTDSFGSIVQAWQQQPDETQQDNLNQLLRLAITEDCGRSLSQVAMPDWLPNLAIQREVIQSVNQTLLKLSINGTSRTELREVRLSRWPDLDLIVATPSVAEGGYFNAEARRLEAPVEAGLYQLTITTAQDETLNQWVVLTSPSAKQRIGWKDSKNWRIEQGGLPNPACPSEVLSMSLYDLNDTSWTPLWTENVDGRLPTTLPEIDVADGRYWLSVGLIESRWQGSIAILDIQRITRPVDYPGF</sequence>
<gene>
    <name evidence="2" type="ORF">NNL38_23990</name>
</gene>
<evidence type="ECO:0000313" key="3">
    <source>
        <dbReference type="Proteomes" id="UP001057998"/>
    </source>
</evidence>
<keyword evidence="3" id="KW-1185">Reference proteome</keyword>
<reference evidence="2" key="1">
    <citation type="submission" date="2022-07" db="EMBL/GenBank/DDBJ databases">
        <title>Genome sequencing of Photobacterium atrarenae GJH2-4.</title>
        <authorList>
            <person name="Park S.-J."/>
        </authorList>
    </citation>
    <scope>NUCLEOTIDE SEQUENCE</scope>
    <source>
        <strain evidence="2">GJH2-4</strain>
    </source>
</reference>
<evidence type="ECO:0000313" key="2">
    <source>
        <dbReference type="EMBL" id="UTV30053.1"/>
    </source>
</evidence>
<proteinExistence type="predicted"/>
<dbReference type="EMBL" id="CP101509">
    <property type="protein sequence ID" value="UTV30053.1"/>
    <property type="molecule type" value="Genomic_DNA"/>
</dbReference>
<dbReference type="RefSeq" id="WP_255391394.1">
    <property type="nucleotide sequence ID" value="NZ_CP101509.1"/>
</dbReference>
<name>A0ABY5GL62_9GAMM</name>
<organism evidence="2 3">
    <name type="scientific">Photobacterium atrarenae</name>
    <dbReference type="NCBI Taxonomy" id="865757"/>
    <lineage>
        <taxon>Bacteria</taxon>
        <taxon>Pseudomonadati</taxon>
        <taxon>Pseudomonadota</taxon>
        <taxon>Gammaproteobacteria</taxon>
        <taxon>Vibrionales</taxon>
        <taxon>Vibrionaceae</taxon>
        <taxon>Photobacterium</taxon>
    </lineage>
</organism>
<accession>A0ABY5GL62</accession>
<dbReference type="Pfam" id="PF11060">
    <property type="entry name" value="DUF2861"/>
    <property type="match status" value="1"/>
</dbReference>
<feature type="chain" id="PRO_5047548116" evidence="1">
    <location>
        <begin position="25"/>
        <end position="288"/>
    </location>
</feature>